<dbReference type="AlphaFoldDB" id="A0A2P2PB29"/>
<organism evidence="1">
    <name type="scientific">Rhizophora mucronata</name>
    <name type="common">Asiatic mangrove</name>
    <dbReference type="NCBI Taxonomy" id="61149"/>
    <lineage>
        <taxon>Eukaryota</taxon>
        <taxon>Viridiplantae</taxon>
        <taxon>Streptophyta</taxon>
        <taxon>Embryophyta</taxon>
        <taxon>Tracheophyta</taxon>
        <taxon>Spermatophyta</taxon>
        <taxon>Magnoliopsida</taxon>
        <taxon>eudicotyledons</taxon>
        <taxon>Gunneridae</taxon>
        <taxon>Pentapetalae</taxon>
        <taxon>rosids</taxon>
        <taxon>fabids</taxon>
        <taxon>Malpighiales</taxon>
        <taxon>Rhizophoraceae</taxon>
        <taxon>Rhizophora</taxon>
    </lineage>
</organism>
<name>A0A2P2PB29_RHIMU</name>
<protein>
    <submittedName>
        <fullName evidence="1">Uncharacterized protein</fullName>
    </submittedName>
</protein>
<evidence type="ECO:0000313" key="1">
    <source>
        <dbReference type="EMBL" id="MBX51927.1"/>
    </source>
</evidence>
<reference evidence="1" key="1">
    <citation type="submission" date="2018-02" db="EMBL/GenBank/DDBJ databases">
        <title>Rhizophora mucronata_Transcriptome.</title>
        <authorList>
            <person name="Meera S.P."/>
            <person name="Sreeshan A."/>
            <person name="Augustine A."/>
        </authorList>
    </citation>
    <scope>NUCLEOTIDE SEQUENCE</scope>
    <source>
        <tissue evidence="1">Leaf</tissue>
    </source>
</reference>
<accession>A0A2P2PB29</accession>
<dbReference type="EMBL" id="GGEC01071443">
    <property type="protein sequence ID" value="MBX51927.1"/>
    <property type="molecule type" value="Transcribed_RNA"/>
</dbReference>
<proteinExistence type="predicted"/>
<sequence length="47" mass="5348">MGRGNHHHTTSLVGSICSTQGRVADIDCHGHHTIYLNFKFHKTFHTF</sequence>